<dbReference type="PROSITE" id="PS50102">
    <property type="entry name" value="RRM"/>
    <property type="match status" value="2"/>
</dbReference>
<keyword evidence="1 2" id="KW-0694">RNA-binding</keyword>
<evidence type="ECO:0000256" key="3">
    <source>
        <dbReference type="SAM" id="MobiDB-lite"/>
    </source>
</evidence>
<dbReference type="SUPFAM" id="SSF54928">
    <property type="entry name" value="RNA-binding domain, RBD"/>
    <property type="match status" value="2"/>
</dbReference>
<dbReference type="AlphaFoldDB" id="A0AAV3PSU6"/>
<name>A0AAV3PSU6_LITER</name>
<sequence>MSLLRLLPPPSTTANIIDHPNQPPLFNPLHIVFPNKYFSFSLSCTPKKTNVFVLHASTSSLQDQETKEHEEKGEKGEEQEEECFNARVIVRNVPWNCTADDIRPLFQKFGTVVDIELPMFSKTKNRGLAFVTMGSPEEALAALNGLESYEFEGRVLKLNFARPKKEKSVDSPQPKPMPVHNLFVANLPLRAREKDLTEFFNADKENVVSAEVIFHKNPRKSAGYGFVSFNTKAEAEAAIVAFQGKEFMGRPIRVSRSKRFLRNETKEAMQLSNTATEINPIQTSSNELAEA</sequence>
<feature type="domain" description="RRM" evidence="4">
    <location>
        <begin position="180"/>
        <end position="259"/>
    </location>
</feature>
<gene>
    <name evidence="5" type="ORF">LIER_11565</name>
</gene>
<accession>A0AAV3PSU6</accession>
<dbReference type="Pfam" id="PF00076">
    <property type="entry name" value="RRM_1"/>
    <property type="match status" value="2"/>
</dbReference>
<protein>
    <submittedName>
        <fullName evidence="5">RNA splicing factor</fullName>
    </submittedName>
</protein>
<dbReference type="InterPro" id="IPR035979">
    <property type="entry name" value="RBD_domain_sf"/>
</dbReference>
<keyword evidence="6" id="KW-1185">Reference proteome</keyword>
<organism evidence="5 6">
    <name type="scientific">Lithospermum erythrorhizon</name>
    <name type="common">Purple gromwell</name>
    <name type="synonym">Lithospermum officinale var. erythrorhizon</name>
    <dbReference type="NCBI Taxonomy" id="34254"/>
    <lineage>
        <taxon>Eukaryota</taxon>
        <taxon>Viridiplantae</taxon>
        <taxon>Streptophyta</taxon>
        <taxon>Embryophyta</taxon>
        <taxon>Tracheophyta</taxon>
        <taxon>Spermatophyta</taxon>
        <taxon>Magnoliopsida</taxon>
        <taxon>eudicotyledons</taxon>
        <taxon>Gunneridae</taxon>
        <taxon>Pentapetalae</taxon>
        <taxon>asterids</taxon>
        <taxon>lamiids</taxon>
        <taxon>Boraginales</taxon>
        <taxon>Boraginaceae</taxon>
        <taxon>Boraginoideae</taxon>
        <taxon>Lithospermeae</taxon>
        <taxon>Lithospermum</taxon>
    </lineage>
</organism>
<evidence type="ECO:0000256" key="1">
    <source>
        <dbReference type="ARBA" id="ARBA00022884"/>
    </source>
</evidence>
<dbReference type="GO" id="GO:1901259">
    <property type="term" value="P:chloroplast rRNA processing"/>
    <property type="evidence" value="ECO:0007669"/>
    <property type="project" value="TreeGrafter"/>
</dbReference>
<dbReference type="PANTHER" id="PTHR48025:SF17">
    <property type="entry name" value="28 KDA RIBONUCLEOPROTEIN, CHLOROPLASTIC"/>
    <property type="match status" value="1"/>
</dbReference>
<dbReference type="Proteomes" id="UP001454036">
    <property type="component" value="Unassembled WGS sequence"/>
</dbReference>
<reference evidence="5 6" key="1">
    <citation type="submission" date="2024-01" db="EMBL/GenBank/DDBJ databases">
        <title>The complete chloroplast genome sequence of Lithospermum erythrorhizon: insights into the phylogenetic relationship among Boraginaceae species and the maternal lineages of purple gromwells.</title>
        <authorList>
            <person name="Okada T."/>
            <person name="Watanabe K."/>
        </authorList>
    </citation>
    <scope>NUCLEOTIDE SEQUENCE [LARGE SCALE GENOMIC DNA]</scope>
</reference>
<evidence type="ECO:0000313" key="5">
    <source>
        <dbReference type="EMBL" id="GAA0153288.1"/>
    </source>
</evidence>
<comment type="caution">
    <text evidence="5">The sequence shown here is derived from an EMBL/GenBank/DDBJ whole genome shotgun (WGS) entry which is preliminary data.</text>
</comment>
<dbReference type="SMART" id="SM00361">
    <property type="entry name" value="RRM_1"/>
    <property type="match status" value="2"/>
</dbReference>
<dbReference type="InterPro" id="IPR003954">
    <property type="entry name" value="RRM_euk-type"/>
</dbReference>
<proteinExistence type="predicted"/>
<dbReference type="EMBL" id="BAABME010002149">
    <property type="protein sequence ID" value="GAA0153288.1"/>
    <property type="molecule type" value="Genomic_DNA"/>
</dbReference>
<evidence type="ECO:0000313" key="6">
    <source>
        <dbReference type="Proteomes" id="UP001454036"/>
    </source>
</evidence>
<dbReference type="PANTHER" id="PTHR48025">
    <property type="entry name" value="OS02G0815200 PROTEIN"/>
    <property type="match status" value="1"/>
</dbReference>
<dbReference type="GO" id="GO:0009535">
    <property type="term" value="C:chloroplast thylakoid membrane"/>
    <property type="evidence" value="ECO:0007669"/>
    <property type="project" value="TreeGrafter"/>
</dbReference>
<evidence type="ECO:0000256" key="2">
    <source>
        <dbReference type="PROSITE-ProRule" id="PRU00176"/>
    </source>
</evidence>
<dbReference type="CDD" id="cd00590">
    <property type="entry name" value="RRM_SF"/>
    <property type="match status" value="1"/>
</dbReference>
<evidence type="ECO:0000259" key="4">
    <source>
        <dbReference type="PROSITE" id="PS50102"/>
    </source>
</evidence>
<dbReference type="Gene3D" id="3.30.70.330">
    <property type="match status" value="2"/>
</dbReference>
<dbReference type="InterPro" id="IPR050502">
    <property type="entry name" value="Euk_RNA-bind_prot"/>
</dbReference>
<feature type="domain" description="RRM" evidence="4">
    <location>
        <begin position="86"/>
        <end position="163"/>
    </location>
</feature>
<dbReference type="SMART" id="SM00360">
    <property type="entry name" value="RRM"/>
    <property type="match status" value="2"/>
</dbReference>
<feature type="compositionally biased region" description="Basic and acidic residues" evidence="3">
    <location>
        <begin position="64"/>
        <end position="76"/>
    </location>
</feature>
<dbReference type="InterPro" id="IPR012677">
    <property type="entry name" value="Nucleotide-bd_a/b_plait_sf"/>
</dbReference>
<dbReference type="InterPro" id="IPR000504">
    <property type="entry name" value="RRM_dom"/>
</dbReference>
<feature type="region of interest" description="Disordered" evidence="3">
    <location>
        <begin position="60"/>
        <end position="80"/>
    </location>
</feature>
<dbReference type="GO" id="GO:0003729">
    <property type="term" value="F:mRNA binding"/>
    <property type="evidence" value="ECO:0007669"/>
    <property type="project" value="TreeGrafter"/>
</dbReference>